<organism evidence="1">
    <name type="scientific">Daphnia magna</name>
    <dbReference type="NCBI Taxonomy" id="35525"/>
    <lineage>
        <taxon>Eukaryota</taxon>
        <taxon>Metazoa</taxon>
        <taxon>Ecdysozoa</taxon>
        <taxon>Arthropoda</taxon>
        <taxon>Crustacea</taxon>
        <taxon>Branchiopoda</taxon>
        <taxon>Diplostraca</taxon>
        <taxon>Cladocera</taxon>
        <taxon>Anomopoda</taxon>
        <taxon>Daphniidae</taxon>
        <taxon>Daphnia</taxon>
    </lineage>
</organism>
<evidence type="ECO:0000313" key="1">
    <source>
        <dbReference type="EMBL" id="JAN51102.1"/>
    </source>
</evidence>
<protein>
    <submittedName>
        <fullName evidence="1">Uncharacterized protein</fullName>
    </submittedName>
</protein>
<sequence length="144" mass="16338">MVVGKGSFLCHLVFVLLDIARRVDFSVQPHEDGKCSNNSNSVISVDPTSAHMVFPRKHSQFGRESVRIFHHTSRHFLKISCFVLPTGMKTEHHMSTSWIYRYYAIGVVATLPVFVWLNGKINSPGNIKKYEDQMAKEAALAHDH</sequence>
<reference evidence="1" key="1">
    <citation type="submission" date="2015-10" db="EMBL/GenBank/DDBJ databases">
        <title>EvidentialGene: Evidence-directed Construction of Complete mRNA Transcriptomes without Genomes.</title>
        <authorList>
            <person name="Gilbert D.G."/>
        </authorList>
    </citation>
    <scope>NUCLEOTIDE SEQUENCE</scope>
</reference>
<proteinExistence type="predicted"/>
<dbReference type="AlphaFoldDB" id="A0A0P6FSM2"/>
<name>A0A0P6FSM2_9CRUS</name>
<dbReference type="EMBL" id="GDIQ01043635">
    <property type="protein sequence ID" value="JAN51102.1"/>
    <property type="molecule type" value="Transcribed_RNA"/>
</dbReference>
<accession>A0A0P6FSM2</accession>